<dbReference type="AlphaFoldDB" id="M1AX93"/>
<evidence type="ECO:0000313" key="3">
    <source>
        <dbReference type="Proteomes" id="UP000011115"/>
    </source>
</evidence>
<dbReference type="PANTHER" id="PTHR45717">
    <property type="entry name" value="OS12G0527900 PROTEIN"/>
    <property type="match status" value="1"/>
</dbReference>
<reference evidence="2" key="2">
    <citation type="submission" date="2015-06" db="UniProtKB">
        <authorList>
            <consortium name="EnsemblPlants"/>
        </authorList>
    </citation>
    <scope>IDENTIFICATION</scope>
    <source>
        <strain evidence="2">DM1-3 516 R44</strain>
    </source>
</reference>
<reference evidence="3" key="1">
    <citation type="journal article" date="2011" name="Nature">
        <title>Genome sequence and analysis of the tuber crop potato.</title>
        <authorList>
            <consortium name="The Potato Genome Sequencing Consortium"/>
        </authorList>
    </citation>
    <scope>NUCLEOTIDE SEQUENCE [LARGE SCALE GENOMIC DNA]</scope>
    <source>
        <strain evidence="3">cv. DM1-3 516 R44</strain>
    </source>
</reference>
<gene>
    <name evidence="2" type="primary">LOC102586937</name>
</gene>
<name>M1AX93_SOLTU</name>
<dbReference type="HOGENOM" id="CLU_2065683_0_0_1"/>
<protein>
    <submittedName>
        <fullName evidence="2">Pentatricopeptide repeat-containing protein</fullName>
    </submittedName>
</protein>
<dbReference type="EnsemblPlants" id="PGSC0003DMT400032341">
    <property type="protein sequence ID" value="PGSC0003DMT400032341"/>
    <property type="gene ID" value="PGSC0003DMG400012422"/>
</dbReference>
<evidence type="ECO:0000313" key="2">
    <source>
        <dbReference type="EnsemblPlants" id="PGSC0003DMT400032341"/>
    </source>
</evidence>
<dbReference type="Gramene" id="PGSC0003DMT400032341">
    <property type="protein sequence ID" value="PGSC0003DMT400032341"/>
    <property type="gene ID" value="PGSC0003DMG400012422"/>
</dbReference>
<dbReference type="Proteomes" id="UP000011115">
    <property type="component" value="Unassembled WGS sequence"/>
</dbReference>
<sequence>MLGSLNHCCSSVSSQSTKPISSSMNFATLRRSISYNLLQRAFPIRSYCTVYCSNSKRNNLFSRISPVRHADLIIPVLDEWVDEGRKVTSFELQRIVRDLRSRKRFSQALQVPFPICTFS</sequence>
<evidence type="ECO:0000256" key="1">
    <source>
        <dbReference type="ARBA" id="ARBA00007626"/>
    </source>
</evidence>
<organism evidence="2 3">
    <name type="scientific">Solanum tuberosum</name>
    <name type="common">Potato</name>
    <dbReference type="NCBI Taxonomy" id="4113"/>
    <lineage>
        <taxon>Eukaryota</taxon>
        <taxon>Viridiplantae</taxon>
        <taxon>Streptophyta</taxon>
        <taxon>Embryophyta</taxon>
        <taxon>Tracheophyta</taxon>
        <taxon>Spermatophyta</taxon>
        <taxon>Magnoliopsida</taxon>
        <taxon>eudicotyledons</taxon>
        <taxon>Gunneridae</taxon>
        <taxon>Pentapetalae</taxon>
        <taxon>asterids</taxon>
        <taxon>lamiids</taxon>
        <taxon>Solanales</taxon>
        <taxon>Solanaceae</taxon>
        <taxon>Solanoideae</taxon>
        <taxon>Solaneae</taxon>
        <taxon>Solanum</taxon>
    </lineage>
</organism>
<proteinExistence type="inferred from homology"/>
<accession>M1AX93</accession>
<comment type="similarity">
    <text evidence="1">Belongs to the PPR family. P subfamily.</text>
</comment>
<keyword evidence="3" id="KW-1185">Reference proteome</keyword>
<dbReference type="ExpressionAtlas" id="M1AX93">
    <property type="expression patterns" value="baseline and differential"/>
</dbReference>
<dbReference type="PANTHER" id="PTHR45717:SF7">
    <property type="entry name" value="PENTACOTRIPEPTIDE-REPEAT REGION OF PRORP DOMAIN-CONTAINING PROTEIN"/>
    <property type="match status" value="1"/>
</dbReference>